<feature type="repeat" description="ANK" evidence="2">
    <location>
        <begin position="565"/>
        <end position="592"/>
    </location>
</feature>
<evidence type="ECO:0000256" key="1">
    <source>
        <dbReference type="ARBA" id="ARBA00022737"/>
    </source>
</evidence>
<evidence type="ECO:0000313" key="5">
    <source>
        <dbReference type="Proteomes" id="UP001430848"/>
    </source>
</evidence>
<dbReference type="InterPro" id="IPR036770">
    <property type="entry name" value="Ankyrin_rpt-contain_sf"/>
</dbReference>
<dbReference type="Pfam" id="PF24883">
    <property type="entry name" value="NPHP3_N"/>
    <property type="match status" value="1"/>
</dbReference>
<dbReference type="PROSITE" id="PS50297">
    <property type="entry name" value="ANK_REP_REGION"/>
    <property type="match status" value="2"/>
</dbReference>
<dbReference type="PANTHER" id="PTHR10039:SF16">
    <property type="entry name" value="GPI INOSITOL-DEACYLASE"/>
    <property type="match status" value="1"/>
</dbReference>
<reference evidence="4 5" key="1">
    <citation type="submission" date="2024-02" db="EMBL/GenBank/DDBJ databases">
        <title>De novo assembly and annotation of 12 fungi associated with fruit tree decline syndrome in Ontario, Canada.</title>
        <authorList>
            <person name="Sulman M."/>
            <person name="Ellouze W."/>
            <person name="Ilyukhin E."/>
        </authorList>
    </citation>
    <scope>NUCLEOTIDE SEQUENCE [LARGE SCALE GENOMIC DNA]</scope>
    <source>
        <strain evidence="4 5">M169</strain>
    </source>
</reference>
<keyword evidence="1" id="KW-0677">Repeat</keyword>
<evidence type="ECO:0000256" key="2">
    <source>
        <dbReference type="PROSITE-ProRule" id="PRU00023"/>
    </source>
</evidence>
<dbReference type="InterPro" id="IPR056884">
    <property type="entry name" value="NPHP3-like_N"/>
</dbReference>
<dbReference type="SUPFAM" id="SSF48403">
    <property type="entry name" value="Ankyrin repeat"/>
    <property type="match status" value="1"/>
</dbReference>
<dbReference type="Proteomes" id="UP001430848">
    <property type="component" value="Unassembled WGS sequence"/>
</dbReference>
<organism evidence="4 5">
    <name type="scientific">Diaporthe eres</name>
    <name type="common">Phomopsis oblonga</name>
    <dbReference type="NCBI Taxonomy" id="83184"/>
    <lineage>
        <taxon>Eukaryota</taxon>
        <taxon>Fungi</taxon>
        <taxon>Dikarya</taxon>
        <taxon>Ascomycota</taxon>
        <taxon>Pezizomycotina</taxon>
        <taxon>Sordariomycetes</taxon>
        <taxon>Sordariomycetidae</taxon>
        <taxon>Diaporthales</taxon>
        <taxon>Diaporthaceae</taxon>
        <taxon>Diaporthe</taxon>
        <taxon>Diaporthe eres species complex</taxon>
    </lineage>
</organism>
<dbReference type="Gene3D" id="1.25.40.20">
    <property type="entry name" value="Ankyrin repeat-containing domain"/>
    <property type="match status" value="2"/>
</dbReference>
<accession>A0ABR1NTK9</accession>
<dbReference type="InterPro" id="IPR002110">
    <property type="entry name" value="Ankyrin_rpt"/>
</dbReference>
<name>A0ABR1NTK9_DIAER</name>
<dbReference type="EMBL" id="JAKNSF020000114">
    <property type="protein sequence ID" value="KAK7714687.1"/>
    <property type="molecule type" value="Genomic_DNA"/>
</dbReference>
<feature type="repeat" description="ANK" evidence="2">
    <location>
        <begin position="532"/>
        <end position="564"/>
    </location>
</feature>
<evidence type="ECO:0000259" key="3">
    <source>
        <dbReference type="Pfam" id="PF24883"/>
    </source>
</evidence>
<keyword evidence="5" id="KW-1185">Reference proteome</keyword>
<comment type="caution">
    <text evidence="4">The sequence shown here is derived from an EMBL/GenBank/DDBJ whole genome shotgun (WGS) entry which is preliminary data.</text>
</comment>
<evidence type="ECO:0000313" key="4">
    <source>
        <dbReference type="EMBL" id="KAK7714687.1"/>
    </source>
</evidence>
<keyword evidence="2" id="KW-0040">ANK repeat</keyword>
<protein>
    <recommendedName>
        <fullName evidence="3">Nephrocystin 3-like N-terminal domain-containing protein</fullName>
    </recommendedName>
</protein>
<dbReference type="PANTHER" id="PTHR10039">
    <property type="entry name" value="AMELOGENIN"/>
    <property type="match status" value="1"/>
</dbReference>
<sequence>MALATNLWDKAFQSLSPDLQTNLGATKTHRRDILDAVLKDAEDKRMLCLRKRWKYTKPNGDTIIVRDVLEKIVRWVEKFKETGDIIVHYIARMMVRYRAFEKLYLNGSQSEIENGLMDALTCLYAEILTHLSISVKFFQETTIKYERQSLQARVGKLYMPRLTTKDCVRLILELAEEDPVTIVIDGIDAVDDTDRPILIQALREIISKADNIVKILVTSRTSSRVAAVPASEFRIQITSQETQGDMEVFVDRLIDNAVADKVLLEGKVERICRETVEQDVITVLQRALPDGIDQLYQESLIRILDGGDFAREVATKTLSWVLFMREPLTPRALLSALASGKDKALDLDQVMATCSNFVVLDTKCNVIRFAHQSVQDFLGRHEAFTSSKVHRLLATCCIDACARGPSTKFDRTLKIPNDDFYVYAAMYWPIHTEMSKRSHEDTAEAKDLVQDITSFIFDEDWDLTLSFESWVSNGRFLAQLLRREHVMKPALNALPEKGSSPLFVLSMYGLVEILVVALSKVNDLNINQRNQLGHTPVYLAAAFGHSRTVEVLIDWGAKINVECGRYGSPLHVACFRGHLKVVNRLLHLGAQVGCGAVFKNALQAAFRGGHEDVVFHLIDVNQNIETEDDYEEALQQAALLGFVNVIQRLQVSRFSSSTKGSTERLKKKTRKAIQGGQVGVLHQFLGRDVANSDYLPPAAVALATLHNQKSMVAFLLDQGMDLEALGDFGSPLRTASLLNFQSIARLLLDKEHRSMLLDLSGILFRLLP</sequence>
<dbReference type="Pfam" id="PF12796">
    <property type="entry name" value="Ank_2"/>
    <property type="match status" value="1"/>
</dbReference>
<proteinExistence type="predicted"/>
<dbReference type="PROSITE" id="PS50088">
    <property type="entry name" value="ANK_REPEAT"/>
    <property type="match status" value="2"/>
</dbReference>
<feature type="domain" description="Nephrocystin 3-like N-terminal" evidence="3">
    <location>
        <begin position="161"/>
        <end position="220"/>
    </location>
</feature>
<gene>
    <name evidence="4" type="ORF">SLS63_011661</name>
</gene>
<dbReference type="SMART" id="SM00248">
    <property type="entry name" value="ANK"/>
    <property type="match status" value="5"/>
</dbReference>